<evidence type="ECO:0000313" key="5">
    <source>
        <dbReference type="EMBL" id="CCQ57697.1"/>
    </source>
</evidence>
<accession>T2IY13</accession>
<dbReference type="Pfam" id="PF00487">
    <property type="entry name" value="FA_desaturase"/>
    <property type="match status" value="1"/>
</dbReference>
<feature type="transmembrane region" description="Helical" evidence="3">
    <location>
        <begin position="6"/>
        <end position="29"/>
    </location>
</feature>
<evidence type="ECO:0000313" key="6">
    <source>
        <dbReference type="Proteomes" id="UP000017981"/>
    </source>
</evidence>
<comment type="cofactor">
    <cofactor evidence="1">
        <name>Fe(2+)</name>
        <dbReference type="ChEBI" id="CHEBI:29033"/>
    </cofactor>
</comment>
<evidence type="ECO:0000256" key="2">
    <source>
        <dbReference type="ARBA" id="ARBA00008749"/>
    </source>
</evidence>
<protein>
    <recommendedName>
        <fullName evidence="4">Fatty acid desaturase domain-containing protein</fullName>
    </recommendedName>
</protein>
<reference evidence="5 6" key="2">
    <citation type="submission" date="2013-09" db="EMBL/GenBank/DDBJ databases">
        <title>Whole genome comparison of six Crocosphaera watsonii strains with differing phenotypes.</title>
        <authorList>
            <person name="Bench S.R."/>
            <person name="Heller P."/>
            <person name="Frank I."/>
            <person name="Arciniega M."/>
            <person name="Shilova I.N."/>
            <person name="Zehr J.P."/>
        </authorList>
    </citation>
    <scope>NUCLEOTIDE SEQUENCE [LARGE SCALE GENOMIC DNA]</scope>
    <source>
        <strain evidence="5 6">WH 0005</strain>
    </source>
</reference>
<feature type="domain" description="Fatty acid desaturase" evidence="4">
    <location>
        <begin position="6"/>
        <end position="237"/>
    </location>
</feature>
<comment type="caution">
    <text evidence="5">The sequence shown here is derived from an EMBL/GenBank/DDBJ whole genome shotgun (WGS) entry which is preliminary data.</text>
</comment>
<dbReference type="Proteomes" id="UP000017981">
    <property type="component" value="Unassembled WGS sequence"/>
</dbReference>
<dbReference type="InterPro" id="IPR005804">
    <property type="entry name" value="FA_desaturase_dom"/>
</dbReference>
<comment type="similarity">
    <text evidence="2">Belongs to the fatty acid desaturase type 2 family.</text>
</comment>
<keyword evidence="3" id="KW-0472">Membrane</keyword>
<gene>
    <name evidence="5" type="ORF">CWATWH0005_3215</name>
</gene>
<evidence type="ECO:0000256" key="1">
    <source>
        <dbReference type="ARBA" id="ARBA00001954"/>
    </source>
</evidence>
<sequence>MSQTLWYPLILLGWLLTTGGTSGMQLGLIHNAAHLKVLRSKKADTWLARILGVIILMPDADTYTKGHRKHHNRKTHQTSEDNTIKTLFGELGFKPGMPVNFYWRKLIKLVNPLFIGKYILTVRFNKCFLNTTSLTSKLFAWAVWTVVVTVITLTHSWMAFAIAYGVPVLIFYTVIHFVRLTVEHKALPVEMMKLRDKRYEALCTDAVFVGELPPSSNLSGFDKIFAWSGWWFRLFFWHGIIRWLIVPADIVVHDYHTRMAGSPREYWEMAIWERQKQQENGCPGWPTLYTSQWGFINAMNTVFNSFSQLPKDYQF</sequence>
<evidence type="ECO:0000256" key="3">
    <source>
        <dbReference type="SAM" id="Phobius"/>
    </source>
</evidence>
<organism evidence="5 6">
    <name type="scientific">Crocosphaera watsonii WH 0005</name>
    <dbReference type="NCBI Taxonomy" id="423472"/>
    <lineage>
        <taxon>Bacteria</taxon>
        <taxon>Bacillati</taxon>
        <taxon>Cyanobacteriota</taxon>
        <taxon>Cyanophyceae</taxon>
        <taxon>Oscillatoriophycideae</taxon>
        <taxon>Chroococcales</taxon>
        <taxon>Aphanothecaceae</taxon>
        <taxon>Crocosphaera</taxon>
    </lineage>
</organism>
<reference evidence="5 6" key="1">
    <citation type="submission" date="2013-01" db="EMBL/GenBank/DDBJ databases">
        <authorList>
            <person name="Bench S."/>
        </authorList>
    </citation>
    <scope>NUCLEOTIDE SEQUENCE [LARGE SCALE GENOMIC DNA]</scope>
    <source>
        <strain evidence="5 6">WH 0005</strain>
    </source>
</reference>
<keyword evidence="3" id="KW-1133">Transmembrane helix</keyword>
<proteinExistence type="inferred from homology"/>
<dbReference type="EMBL" id="CAQL01000872">
    <property type="protein sequence ID" value="CCQ57697.1"/>
    <property type="molecule type" value="Genomic_DNA"/>
</dbReference>
<feature type="transmembrane region" description="Helical" evidence="3">
    <location>
        <begin position="138"/>
        <end position="158"/>
    </location>
</feature>
<name>T2IY13_CROWT</name>
<dbReference type="CDD" id="cd01060">
    <property type="entry name" value="Membrane-FADS-like"/>
    <property type="match status" value="1"/>
</dbReference>
<dbReference type="AlphaFoldDB" id="T2IY13"/>
<keyword evidence="3" id="KW-0812">Transmembrane</keyword>
<dbReference type="GO" id="GO:0006629">
    <property type="term" value="P:lipid metabolic process"/>
    <property type="evidence" value="ECO:0007669"/>
    <property type="project" value="InterPro"/>
</dbReference>
<feature type="transmembrane region" description="Helical" evidence="3">
    <location>
        <begin position="164"/>
        <end position="182"/>
    </location>
</feature>
<evidence type="ECO:0000259" key="4">
    <source>
        <dbReference type="Pfam" id="PF00487"/>
    </source>
</evidence>